<feature type="chain" id="PRO_5034170692" evidence="1">
    <location>
        <begin position="19"/>
        <end position="515"/>
    </location>
</feature>
<evidence type="ECO:0000256" key="1">
    <source>
        <dbReference type="SAM" id="SignalP"/>
    </source>
</evidence>
<dbReference type="GO" id="GO:0004553">
    <property type="term" value="F:hydrolase activity, hydrolyzing O-glycosyl compounds"/>
    <property type="evidence" value="ECO:0007669"/>
    <property type="project" value="InterPro"/>
</dbReference>
<evidence type="ECO:0000259" key="2">
    <source>
        <dbReference type="PROSITE" id="PS51762"/>
    </source>
</evidence>
<dbReference type="AlphaFoldDB" id="A0A8H2ZJ79"/>
<comment type="caution">
    <text evidence="3">The sequence shown here is derived from an EMBL/GenBank/DDBJ whole genome shotgun (WGS) entry which is preliminary data.</text>
</comment>
<keyword evidence="4" id="KW-1185">Reference proteome</keyword>
<dbReference type="GO" id="GO:0009277">
    <property type="term" value="C:fungal-type cell wall"/>
    <property type="evidence" value="ECO:0007669"/>
    <property type="project" value="TreeGrafter"/>
</dbReference>
<feature type="domain" description="GH16" evidence="2">
    <location>
        <begin position="127"/>
        <end position="353"/>
    </location>
</feature>
<keyword evidence="3" id="KW-0378">Hydrolase</keyword>
<dbReference type="SUPFAM" id="SSF49899">
    <property type="entry name" value="Concanavalin A-like lectins/glucanases"/>
    <property type="match status" value="1"/>
</dbReference>
<dbReference type="PANTHER" id="PTHR10963:SF69">
    <property type="entry name" value="GLYCOSIDASE CRR1-RELATED"/>
    <property type="match status" value="1"/>
</dbReference>
<dbReference type="Proteomes" id="UP000644660">
    <property type="component" value="Unassembled WGS sequence"/>
</dbReference>
<sequence>MVRCYFILLTLILPFSWSIPLIKANEQETFKPSTPIFCSKDSNCPEEWPCCSPYGECGSGPTCVGGCDPRYSFDEDSCIPLPVLVYPFNAVFHHDFLSNKFKITSKNGRYSTENDNKINNKESMFETPSKNIPLEASMHKKRFIHHSKFLITKSDREAQDMLYDYDFIYSGNTKIDDDSGEILLTMPKYSTGSLIASAREFLYGKATVSLKTGRSQGVVTAIVLMSQVGDEIDFEFLGNQPFDAQTNWYYQTELDYTRMQRQPIYTDSYENYHKYGFDWNEERIIWLIDGRPVRTLFKKDTWDPITKHYKYPQTPSRLEIAIWPGGDKDNHPGTIEWAGGPIDWENSPDILQYGQFYSRVKEIRIEPKQNDYFNEIYKCITRRTYQRQFDITELLMTTCSYDHDAEPKFSEDSLEWHCDYTPRVKSLRDSGSTTRSKRSKFFKKRYPSARLKDASIQKSTNSSESMNKNHNKNITSLEAIIHDKKRLLDFSKIDLIDDNNKLNLTKVQILNKILQ</sequence>
<dbReference type="RefSeq" id="XP_041405817.1">
    <property type="nucleotide sequence ID" value="XM_041549883.1"/>
</dbReference>
<dbReference type="InterPro" id="IPR013320">
    <property type="entry name" value="ConA-like_dom_sf"/>
</dbReference>
<evidence type="ECO:0000313" key="4">
    <source>
        <dbReference type="Proteomes" id="UP000644660"/>
    </source>
</evidence>
<dbReference type="GO" id="GO:0016757">
    <property type="term" value="F:glycosyltransferase activity"/>
    <property type="evidence" value="ECO:0007669"/>
    <property type="project" value="TreeGrafter"/>
</dbReference>
<dbReference type="CDD" id="cd02183">
    <property type="entry name" value="GH16_fungal_CRH1_transglycosylase"/>
    <property type="match status" value="1"/>
</dbReference>
<dbReference type="GeneID" id="64856948"/>
<dbReference type="GO" id="GO:0005975">
    <property type="term" value="P:carbohydrate metabolic process"/>
    <property type="evidence" value="ECO:0007669"/>
    <property type="project" value="InterPro"/>
</dbReference>
<dbReference type="GO" id="GO:0031505">
    <property type="term" value="P:fungal-type cell wall organization"/>
    <property type="evidence" value="ECO:0007669"/>
    <property type="project" value="TreeGrafter"/>
</dbReference>
<feature type="signal peptide" evidence="1">
    <location>
        <begin position="1"/>
        <end position="18"/>
    </location>
</feature>
<dbReference type="CDD" id="cd06923">
    <property type="entry name" value="ChtBD1_GH16"/>
    <property type="match status" value="1"/>
</dbReference>
<dbReference type="InterPro" id="IPR000757">
    <property type="entry name" value="Beta-glucanase-like"/>
</dbReference>
<accession>A0A8H2ZJ79</accession>
<dbReference type="PANTHER" id="PTHR10963">
    <property type="entry name" value="GLYCOSYL HYDROLASE-RELATED"/>
    <property type="match status" value="1"/>
</dbReference>
<dbReference type="InterPro" id="IPR050546">
    <property type="entry name" value="Glycosyl_Hydrlase_16"/>
</dbReference>
<dbReference type="PROSITE" id="PS51762">
    <property type="entry name" value="GH16_2"/>
    <property type="match status" value="1"/>
</dbReference>
<evidence type="ECO:0000313" key="3">
    <source>
        <dbReference type="EMBL" id="CAB4253972.1"/>
    </source>
</evidence>
<dbReference type="Pfam" id="PF00722">
    <property type="entry name" value="Glyco_hydro_16"/>
    <property type="match status" value="1"/>
</dbReference>
<keyword evidence="1" id="KW-0732">Signal</keyword>
<dbReference type="OrthoDB" id="4781at2759"/>
<dbReference type="EMBL" id="CAEFZW010000003">
    <property type="protein sequence ID" value="CAB4253972.1"/>
    <property type="molecule type" value="Genomic_DNA"/>
</dbReference>
<dbReference type="Gene3D" id="2.60.120.200">
    <property type="match status" value="1"/>
</dbReference>
<protein>
    <submittedName>
        <fullName evidence="3">Similar to Saccharomyces cerevisiae YLR213C CRR1 Putative glycoside hydrolase of the spore wall envelope</fullName>
    </submittedName>
</protein>
<reference evidence="3 4" key="1">
    <citation type="submission" date="2020-05" db="EMBL/GenBank/DDBJ databases">
        <authorList>
            <person name="Casaregola S."/>
            <person name="Devillers H."/>
            <person name="Grondin C."/>
        </authorList>
    </citation>
    <scope>NUCLEOTIDE SEQUENCE [LARGE SCALE GENOMIC DNA]</scope>
    <source>
        <strain evidence="3 4">CLIB 1767</strain>
    </source>
</reference>
<organism evidence="3 4">
    <name type="scientific">Maudiozyma barnettii</name>
    <dbReference type="NCBI Taxonomy" id="61262"/>
    <lineage>
        <taxon>Eukaryota</taxon>
        <taxon>Fungi</taxon>
        <taxon>Dikarya</taxon>
        <taxon>Ascomycota</taxon>
        <taxon>Saccharomycotina</taxon>
        <taxon>Saccharomycetes</taxon>
        <taxon>Saccharomycetales</taxon>
        <taxon>Saccharomycetaceae</taxon>
        <taxon>Maudiozyma</taxon>
    </lineage>
</organism>
<proteinExistence type="predicted"/>
<gene>
    <name evidence="3" type="ORF">KABA2_03S09548</name>
</gene>
<name>A0A8H2ZJ79_9SACH</name>